<dbReference type="GO" id="GO:0052905">
    <property type="term" value="F:tRNA (guanosine(9)-N1)-methyltransferase activity"/>
    <property type="evidence" value="ECO:0007669"/>
    <property type="project" value="UniProtKB-EC"/>
</dbReference>
<dbReference type="CDD" id="cd18101">
    <property type="entry name" value="Trm10euk_A"/>
    <property type="match status" value="1"/>
</dbReference>
<dbReference type="EMBL" id="AZBU02000004">
    <property type="protein sequence ID" value="TKR82191.1"/>
    <property type="molecule type" value="Genomic_DNA"/>
</dbReference>
<protein>
    <recommendedName>
        <fullName evidence="1">tRNA (guanine(9)-N(1))-methyltransferase</fullName>
        <ecNumber evidence="1">2.1.1.221</ecNumber>
    </recommendedName>
</protein>
<name>A0A4U5NHR0_STECR</name>
<evidence type="ECO:0000313" key="8">
    <source>
        <dbReference type="EMBL" id="TKR82191.1"/>
    </source>
</evidence>
<sequence>MSKKQMKKLKRREAYLEHRKEKRVIEKERKKAKRQAMKEAGIDVRKKPCYAMASSNCKQTIAIDMGFSDYMNAKDIAGTVNQLAYSYSANRHTENPAQFSIVNFTGTCREHFDKSETTKNWDVNITEKGLKEALPDHKIVYLTADSDNVVTELDESCVYVIGGLIDHNAHKGLTLRLAEENGFEHARLPLSEHVTLQTRKVLTINHVFEILLHYTWSKDWRQAFLSVIPERKGIAANDGEKKDVEAKEDRAEDEGEPEKEEN</sequence>
<keyword evidence="3" id="KW-0808">Transferase</keyword>
<feature type="compositionally biased region" description="Basic and acidic residues" evidence="6">
    <location>
        <begin position="236"/>
        <end position="250"/>
    </location>
</feature>
<reference evidence="8 9" key="1">
    <citation type="journal article" date="2015" name="Genome Biol.">
        <title>Comparative genomics of Steinernema reveals deeply conserved gene regulatory networks.</title>
        <authorList>
            <person name="Dillman A.R."/>
            <person name="Macchietto M."/>
            <person name="Porter C.F."/>
            <person name="Rogers A."/>
            <person name="Williams B."/>
            <person name="Antoshechkin I."/>
            <person name="Lee M.M."/>
            <person name="Goodwin Z."/>
            <person name="Lu X."/>
            <person name="Lewis E.E."/>
            <person name="Goodrich-Blair H."/>
            <person name="Stock S.P."/>
            <person name="Adams B.J."/>
            <person name="Sternberg P.W."/>
            <person name="Mortazavi A."/>
        </authorList>
    </citation>
    <scope>NUCLEOTIDE SEQUENCE [LARGE SCALE GENOMIC DNA]</scope>
    <source>
        <strain evidence="8 9">ALL</strain>
    </source>
</reference>
<dbReference type="OrthoDB" id="278300at2759"/>
<dbReference type="InterPro" id="IPR007356">
    <property type="entry name" value="tRNA_m1G_MeTrfase_euk"/>
</dbReference>
<evidence type="ECO:0000256" key="1">
    <source>
        <dbReference type="ARBA" id="ARBA00012797"/>
    </source>
</evidence>
<accession>A0A4U5NHR0</accession>
<feature type="compositionally biased region" description="Basic residues" evidence="6">
    <location>
        <begin position="1"/>
        <end position="11"/>
    </location>
</feature>
<evidence type="ECO:0000313" key="9">
    <source>
        <dbReference type="Proteomes" id="UP000298663"/>
    </source>
</evidence>
<evidence type="ECO:0000256" key="2">
    <source>
        <dbReference type="ARBA" id="ARBA00022603"/>
    </source>
</evidence>
<gene>
    <name evidence="8" type="ORF">L596_015953</name>
</gene>
<dbReference type="PANTHER" id="PTHR13563">
    <property type="entry name" value="TRNA (GUANINE-9-) METHYLTRANSFERASE"/>
    <property type="match status" value="1"/>
</dbReference>
<dbReference type="PANTHER" id="PTHR13563:SF13">
    <property type="entry name" value="TRNA METHYLTRANSFERASE 10 HOMOLOG A"/>
    <property type="match status" value="1"/>
</dbReference>
<keyword evidence="9" id="KW-1185">Reference proteome</keyword>
<evidence type="ECO:0000256" key="6">
    <source>
        <dbReference type="SAM" id="MobiDB-lite"/>
    </source>
</evidence>
<feature type="region of interest" description="Disordered" evidence="6">
    <location>
        <begin position="1"/>
        <end position="38"/>
    </location>
</feature>
<dbReference type="FunFam" id="3.40.1280.30:FF:000001">
    <property type="entry name" value="tRNA methyltransferase 10 homolog A"/>
    <property type="match status" value="1"/>
</dbReference>
<dbReference type="InterPro" id="IPR038459">
    <property type="entry name" value="MT_TRM10-typ_sf"/>
</dbReference>
<dbReference type="STRING" id="34508.A0A4U5NHR0"/>
<dbReference type="GO" id="GO:0002939">
    <property type="term" value="P:tRNA N1-guanine methylation"/>
    <property type="evidence" value="ECO:0007669"/>
    <property type="project" value="TreeGrafter"/>
</dbReference>
<proteinExistence type="predicted"/>
<dbReference type="GO" id="GO:0000049">
    <property type="term" value="F:tRNA binding"/>
    <property type="evidence" value="ECO:0007669"/>
    <property type="project" value="TreeGrafter"/>
</dbReference>
<dbReference type="PROSITE" id="PS51675">
    <property type="entry name" value="SAM_MT_TRM10"/>
    <property type="match status" value="1"/>
</dbReference>
<keyword evidence="4" id="KW-0949">S-adenosyl-L-methionine</keyword>
<dbReference type="Gene3D" id="3.40.1280.30">
    <property type="match status" value="1"/>
</dbReference>
<dbReference type="InterPro" id="IPR028564">
    <property type="entry name" value="MT_TRM10-typ"/>
</dbReference>
<comment type="catalytic activity">
    <reaction evidence="5">
        <text>guanosine(9) in tRNA + S-adenosyl-L-methionine = N(1)-methylguanosine(9) in tRNA + S-adenosyl-L-homocysteine + H(+)</text>
        <dbReference type="Rhea" id="RHEA:43156"/>
        <dbReference type="Rhea" id="RHEA-COMP:10367"/>
        <dbReference type="Rhea" id="RHEA-COMP:10368"/>
        <dbReference type="ChEBI" id="CHEBI:15378"/>
        <dbReference type="ChEBI" id="CHEBI:57856"/>
        <dbReference type="ChEBI" id="CHEBI:59789"/>
        <dbReference type="ChEBI" id="CHEBI:73542"/>
        <dbReference type="ChEBI" id="CHEBI:74269"/>
        <dbReference type="EC" id="2.1.1.221"/>
    </reaction>
</comment>
<organism evidence="8 9">
    <name type="scientific">Steinernema carpocapsae</name>
    <name type="common">Entomopathogenic nematode</name>
    <dbReference type="NCBI Taxonomy" id="34508"/>
    <lineage>
        <taxon>Eukaryota</taxon>
        <taxon>Metazoa</taxon>
        <taxon>Ecdysozoa</taxon>
        <taxon>Nematoda</taxon>
        <taxon>Chromadorea</taxon>
        <taxon>Rhabditida</taxon>
        <taxon>Tylenchina</taxon>
        <taxon>Panagrolaimomorpha</taxon>
        <taxon>Strongyloidoidea</taxon>
        <taxon>Steinernematidae</taxon>
        <taxon>Steinernema</taxon>
    </lineage>
</organism>
<keyword evidence="2" id="KW-0489">Methyltransferase</keyword>
<evidence type="ECO:0000259" key="7">
    <source>
        <dbReference type="PROSITE" id="PS51675"/>
    </source>
</evidence>
<feature type="region of interest" description="Disordered" evidence="6">
    <location>
        <begin position="236"/>
        <end position="262"/>
    </location>
</feature>
<comment type="caution">
    <text evidence="8">The sequence shown here is derived from an EMBL/GenBank/DDBJ whole genome shotgun (WGS) entry which is preliminary data.</text>
</comment>
<reference evidence="8 9" key="2">
    <citation type="journal article" date="2019" name="G3 (Bethesda)">
        <title>Hybrid Assembly of the Genome of the Entomopathogenic Nematode Steinernema carpocapsae Identifies the X-Chromosome.</title>
        <authorList>
            <person name="Serra L."/>
            <person name="Macchietto M."/>
            <person name="Macias-Munoz A."/>
            <person name="McGill C.J."/>
            <person name="Rodriguez I.M."/>
            <person name="Rodriguez B."/>
            <person name="Murad R."/>
            <person name="Mortazavi A."/>
        </authorList>
    </citation>
    <scope>NUCLEOTIDE SEQUENCE [LARGE SCALE GENOMIC DNA]</scope>
    <source>
        <strain evidence="8 9">ALL</strain>
    </source>
</reference>
<dbReference type="AlphaFoldDB" id="A0A4U5NHR0"/>
<dbReference type="GO" id="GO:0005654">
    <property type="term" value="C:nucleoplasm"/>
    <property type="evidence" value="ECO:0007669"/>
    <property type="project" value="TreeGrafter"/>
</dbReference>
<dbReference type="Proteomes" id="UP000298663">
    <property type="component" value="Unassembled WGS sequence"/>
</dbReference>
<evidence type="ECO:0000256" key="3">
    <source>
        <dbReference type="ARBA" id="ARBA00022679"/>
    </source>
</evidence>
<dbReference type="EC" id="2.1.1.221" evidence="1"/>
<feature type="compositionally biased region" description="Basic and acidic residues" evidence="6">
    <location>
        <begin position="12"/>
        <end position="29"/>
    </location>
</feature>
<evidence type="ECO:0000256" key="5">
    <source>
        <dbReference type="ARBA" id="ARBA00048434"/>
    </source>
</evidence>
<evidence type="ECO:0000256" key="4">
    <source>
        <dbReference type="ARBA" id="ARBA00022691"/>
    </source>
</evidence>
<feature type="compositionally biased region" description="Acidic residues" evidence="6">
    <location>
        <begin position="251"/>
        <end position="262"/>
    </location>
</feature>
<feature type="domain" description="SAM-dependent MTase TRM10-type" evidence="7">
    <location>
        <begin position="44"/>
        <end position="235"/>
    </location>
</feature>